<keyword evidence="3" id="KW-1185">Reference proteome</keyword>
<dbReference type="AlphaFoldDB" id="A0A6A6XSE6"/>
<name>A0A6A6XSE6_9PLEO</name>
<feature type="region of interest" description="Disordered" evidence="1">
    <location>
        <begin position="41"/>
        <end position="151"/>
    </location>
</feature>
<evidence type="ECO:0000313" key="3">
    <source>
        <dbReference type="Proteomes" id="UP000799757"/>
    </source>
</evidence>
<gene>
    <name evidence="2" type="ORF">K505DRAFT_65346</name>
</gene>
<reference evidence="2" key="1">
    <citation type="journal article" date="2020" name="Stud. Mycol.">
        <title>101 Dothideomycetes genomes: a test case for predicting lifestyles and emergence of pathogens.</title>
        <authorList>
            <person name="Haridas S."/>
            <person name="Albert R."/>
            <person name="Binder M."/>
            <person name="Bloem J."/>
            <person name="Labutti K."/>
            <person name="Salamov A."/>
            <person name="Andreopoulos B."/>
            <person name="Baker S."/>
            <person name="Barry K."/>
            <person name="Bills G."/>
            <person name="Bluhm B."/>
            <person name="Cannon C."/>
            <person name="Castanera R."/>
            <person name="Culley D."/>
            <person name="Daum C."/>
            <person name="Ezra D."/>
            <person name="Gonzalez J."/>
            <person name="Henrissat B."/>
            <person name="Kuo A."/>
            <person name="Liang C."/>
            <person name="Lipzen A."/>
            <person name="Lutzoni F."/>
            <person name="Magnuson J."/>
            <person name="Mondo S."/>
            <person name="Nolan M."/>
            <person name="Ohm R."/>
            <person name="Pangilinan J."/>
            <person name="Park H.-J."/>
            <person name="Ramirez L."/>
            <person name="Alfaro M."/>
            <person name="Sun H."/>
            <person name="Tritt A."/>
            <person name="Yoshinaga Y."/>
            <person name="Zwiers L.-H."/>
            <person name="Turgeon B."/>
            <person name="Goodwin S."/>
            <person name="Spatafora J."/>
            <person name="Crous P."/>
            <person name="Grigoriev I."/>
        </authorList>
    </citation>
    <scope>NUCLEOTIDE SEQUENCE</scope>
    <source>
        <strain evidence="2">CBS 109.77</strain>
    </source>
</reference>
<dbReference type="EMBL" id="MU001765">
    <property type="protein sequence ID" value="KAF2799370.1"/>
    <property type="molecule type" value="Genomic_DNA"/>
</dbReference>
<feature type="compositionally biased region" description="Basic and acidic residues" evidence="1">
    <location>
        <begin position="73"/>
        <end position="97"/>
    </location>
</feature>
<feature type="compositionally biased region" description="Basic and acidic residues" evidence="1">
    <location>
        <begin position="46"/>
        <end position="66"/>
    </location>
</feature>
<sequence>MPTQQVGWCIFGDRRAIPPSQPAAKSTVAALKPSQDCIQHQARAAQPREARSQHRESPHLTIEKAAARSGVGRRRDVDVHCKGEAETRKPDLDKFTTDNKGIFALSSHATKSPTGRSTRRQLDDTTMLKTTRGLGKQRRKGKKKTPHSFDF</sequence>
<evidence type="ECO:0000313" key="2">
    <source>
        <dbReference type="EMBL" id="KAF2799370.1"/>
    </source>
</evidence>
<proteinExistence type="predicted"/>
<organism evidence="2 3">
    <name type="scientific">Melanomma pulvis-pyrius CBS 109.77</name>
    <dbReference type="NCBI Taxonomy" id="1314802"/>
    <lineage>
        <taxon>Eukaryota</taxon>
        <taxon>Fungi</taxon>
        <taxon>Dikarya</taxon>
        <taxon>Ascomycota</taxon>
        <taxon>Pezizomycotina</taxon>
        <taxon>Dothideomycetes</taxon>
        <taxon>Pleosporomycetidae</taxon>
        <taxon>Pleosporales</taxon>
        <taxon>Melanommataceae</taxon>
        <taxon>Melanomma</taxon>
    </lineage>
</organism>
<feature type="compositionally biased region" description="Basic residues" evidence="1">
    <location>
        <begin position="135"/>
        <end position="151"/>
    </location>
</feature>
<accession>A0A6A6XSE6</accession>
<protein>
    <submittedName>
        <fullName evidence="2">Uncharacterized protein</fullName>
    </submittedName>
</protein>
<feature type="compositionally biased region" description="Polar residues" evidence="1">
    <location>
        <begin position="107"/>
        <end position="116"/>
    </location>
</feature>
<evidence type="ECO:0000256" key="1">
    <source>
        <dbReference type="SAM" id="MobiDB-lite"/>
    </source>
</evidence>
<dbReference type="Proteomes" id="UP000799757">
    <property type="component" value="Unassembled WGS sequence"/>
</dbReference>